<proteinExistence type="predicted"/>
<evidence type="ECO:0000256" key="1">
    <source>
        <dbReference type="SAM" id="MobiDB-lite"/>
    </source>
</evidence>
<dbReference type="EMBL" id="CABWIK020000022">
    <property type="protein sequence ID" value="CAB3969493.1"/>
    <property type="molecule type" value="Genomic_DNA"/>
</dbReference>
<evidence type="ECO:0000313" key="3">
    <source>
        <dbReference type="Proteomes" id="UP000494322"/>
    </source>
</evidence>
<accession>A0A6J5JCL7</accession>
<name>A0A6J5JCL7_9BURK</name>
<dbReference type="AlphaFoldDB" id="A0A6J5JCL7"/>
<gene>
    <name evidence="2" type="ORF">BCO9919_03791</name>
</gene>
<feature type="region of interest" description="Disordered" evidence="1">
    <location>
        <begin position="1"/>
        <end position="67"/>
    </location>
</feature>
<dbReference type="Proteomes" id="UP000494322">
    <property type="component" value="Unassembled WGS sequence"/>
</dbReference>
<protein>
    <submittedName>
        <fullName evidence="2">Uncharacterized protein</fullName>
    </submittedName>
</protein>
<organism evidence="2 3">
    <name type="scientific">Burkholderia cenocepacia</name>
    <dbReference type="NCBI Taxonomy" id="95486"/>
    <lineage>
        <taxon>Bacteria</taxon>
        <taxon>Pseudomonadati</taxon>
        <taxon>Pseudomonadota</taxon>
        <taxon>Betaproteobacteria</taxon>
        <taxon>Burkholderiales</taxon>
        <taxon>Burkholderiaceae</taxon>
        <taxon>Burkholderia</taxon>
        <taxon>Burkholderia cepacia complex</taxon>
    </lineage>
</organism>
<evidence type="ECO:0000313" key="2">
    <source>
        <dbReference type="EMBL" id="CAB3969493.1"/>
    </source>
</evidence>
<reference evidence="2 3" key="1">
    <citation type="submission" date="2020-04" db="EMBL/GenBank/DDBJ databases">
        <authorList>
            <person name="Depoorter E."/>
        </authorList>
    </citation>
    <scope>NUCLEOTIDE SEQUENCE [LARGE SCALE GENOMIC DNA]</scope>
    <source>
        <strain evidence="2 3">BCC0132</strain>
    </source>
</reference>
<sequence length="67" mass="7150">MTSGDSIRLTPPASAMPVSRERRLSQARCRHTSDDEQAVSIAMLGPVRPSTNDSRPAAMFSALPVPA</sequence>